<feature type="transmembrane region" description="Helical" evidence="2">
    <location>
        <begin position="120"/>
        <end position="139"/>
    </location>
</feature>
<dbReference type="EMBL" id="JANBPK010001037">
    <property type="protein sequence ID" value="KAJ2927141.1"/>
    <property type="molecule type" value="Genomic_DNA"/>
</dbReference>
<accession>A0A9W8ME19</accession>
<gene>
    <name evidence="3" type="ORF">H1R20_g9942</name>
</gene>
<proteinExistence type="predicted"/>
<protein>
    <recommendedName>
        <fullName evidence="5">MARVEL domain-containing protein</fullName>
    </recommendedName>
</protein>
<keyword evidence="4" id="KW-1185">Reference proteome</keyword>
<dbReference type="Proteomes" id="UP001140091">
    <property type="component" value="Unassembled WGS sequence"/>
</dbReference>
<evidence type="ECO:0008006" key="5">
    <source>
        <dbReference type="Google" id="ProtNLM"/>
    </source>
</evidence>
<feature type="non-terminal residue" evidence="3">
    <location>
        <position position="181"/>
    </location>
</feature>
<sequence>MLPYAASTSSPLRLTTQNTSPGTQRLQDVDESKTEGVQYEDSEMPYVEAHYHPLLFATITLCAMAELGLTAFLINAGIETKSFPSDQYHALLGLYCFISSWTIIFGASYMLWYFDRASHFLANVASSVAWLLATGIVWVSSSPDSGGFGLVGVRTVLAGDGGNMLLDIRHSTGVQQGDLFK</sequence>
<comment type="caution">
    <text evidence="3">The sequence shown here is derived from an EMBL/GenBank/DDBJ whole genome shotgun (WGS) entry which is preliminary data.</text>
</comment>
<feature type="region of interest" description="Disordered" evidence="1">
    <location>
        <begin position="1"/>
        <end position="34"/>
    </location>
</feature>
<feature type="transmembrane region" description="Helical" evidence="2">
    <location>
        <begin position="54"/>
        <end position="78"/>
    </location>
</feature>
<evidence type="ECO:0000256" key="1">
    <source>
        <dbReference type="SAM" id="MobiDB-lite"/>
    </source>
</evidence>
<dbReference type="OrthoDB" id="3226059at2759"/>
<keyword evidence="2" id="KW-0472">Membrane</keyword>
<name>A0A9W8ME19_9AGAR</name>
<evidence type="ECO:0000313" key="3">
    <source>
        <dbReference type="EMBL" id="KAJ2927141.1"/>
    </source>
</evidence>
<reference evidence="3" key="1">
    <citation type="submission" date="2022-06" db="EMBL/GenBank/DDBJ databases">
        <title>Genome Sequence of Candolleomyces eurysporus.</title>
        <authorList>
            <person name="Buettner E."/>
        </authorList>
    </citation>
    <scope>NUCLEOTIDE SEQUENCE</scope>
    <source>
        <strain evidence="3">VTCC 930004</strain>
    </source>
</reference>
<feature type="transmembrane region" description="Helical" evidence="2">
    <location>
        <begin position="90"/>
        <end position="114"/>
    </location>
</feature>
<dbReference type="AlphaFoldDB" id="A0A9W8ME19"/>
<feature type="compositionally biased region" description="Polar residues" evidence="1">
    <location>
        <begin position="1"/>
        <end position="26"/>
    </location>
</feature>
<evidence type="ECO:0000313" key="4">
    <source>
        <dbReference type="Proteomes" id="UP001140091"/>
    </source>
</evidence>
<keyword evidence="2" id="KW-0812">Transmembrane</keyword>
<keyword evidence="2" id="KW-1133">Transmembrane helix</keyword>
<organism evidence="3 4">
    <name type="scientific">Candolleomyces eurysporus</name>
    <dbReference type="NCBI Taxonomy" id="2828524"/>
    <lineage>
        <taxon>Eukaryota</taxon>
        <taxon>Fungi</taxon>
        <taxon>Dikarya</taxon>
        <taxon>Basidiomycota</taxon>
        <taxon>Agaricomycotina</taxon>
        <taxon>Agaricomycetes</taxon>
        <taxon>Agaricomycetidae</taxon>
        <taxon>Agaricales</taxon>
        <taxon>Agaricineae</taxon>
        <taxon>Psathyrellaceae</taxon>
        <taxon>Candolleomyces</taxon>
    </lineage>
</organism>
<evidence type="ECO:0000256" key="2">
    <source>
        <dbReference type="SAM" id="Phobius"/>
    </source>
</evidence>